<dbReference type="Proteomes" id="UP000618943">
    <property type="component" value="Unassembled WGS sequence"/>
</dbReference>
<gene>
    <name evidence="2" type="ORF">JFL43_14015</name>
</gene>
<name>A0ABS1H957_9BACL</name>
<dbReference type="InterPro" id="IPR021683">
    <property type="entry name" value="DUF3267"/>
</dbReference>
<evidence type="ECO:0000313" key="2">
    <source>
        <dbReference type="EMBL" id="MBK3495956.1"/>
    </source>
</evidence>
<dbReference type="Pfam" id="PF11667">
    <property type="entry name" value="DUF3267"/>
    <property type="match status" value="1"/>
</dbReference>
<dbReference type="RefSeq" id="WP_100795974.1">
    <property type="nucleotide sequence ID" value="NZ_JAEOAH010000022.1"/>
</dbReference>
<evidence type="ECO:0000313" key="3">
    <source>
        <dbReference type="Proteomes" id="UP000618943"/>
    </source>
</evidence>
<comment type="caution">
    <text evidence="2">The sequence shown here is derived from an EMBL/GenBank/DDBJ whole genome shotgun (WGS) entry which is preliminary data.</text>
</comment>
<keyword evidence="1" id="KW-0472">Membrane</keyword>
<sequence>MHCWKTINVQKQYGHDRIFLLSTIIVISVFSVFYIALNIYKESPLSDHLFPLFLFVLLMIYPAHKLLHFMPLFRYRKCLRFSIEKQYGFLPVLQMRIHEPILKNRYVFALLVPFIALNLALVIGAIMFPSFRHYFSILLAYHCGLCLIDLLYVKHLMHSPKAALIEETDKGFEILIPSSNHL</sequence>
<dbReference type="EMBL" id="JAEOAH010000022">
    <property type="protein sequence ID" value="MBK3495956.1"/>
    <property type="molecule type" value="Genomic_DNA"/>
</dbReference>
<reference evidence="2 3" key="1">
    <citation type="submission" date="2020-12" db="EMBL/GenBank/DDBJ databases">
        <title>YIM B01967 draft genome.</title>
        <authorList>
            <person name="Yan X."/>
        </authorList>
    </citation>
    <scope>NUCLEOTIDE SEQUENCE [LARGE SCALE GENOMIC DNA]</scope>
    <source>
        <strain evidence="2 3">YIM B01967</strain>
    </source>
</reference>
<accession>A0ABS1H957</accession>
<feature type="transmembrane region" description="Helical" evidence="1">
    <location>
        <begin position="134"/>
        <end position="153"/>
    </location>
</feature>
<protein>
    <submittedName>
        <fullName evidence="2">DUF3267 domain-containing protein</fullName>
    </submittedName>
</protein>
<evidence type="ECO:0000256" key="1">
    <source>
        <dbReference type="SAM" id="Phobius"/>
    </source>
</evidence>
<feature type="transmembrane region" description="Helical" evidence="1">
    <location>
        <begin position="106"/>
        <end position="128"/>
    </location>
</feature>
<keyword evidence="1" id="KW-1133">Transmembrane helix</keyword>
<keyword evidence="1" id="KW-0812">Transmembrane</keyword>
<proteinExistence type="predicted"/>
<feature type="transmembrane region" description="Helical" evidence="1">
    <location>
        <begin position="49"/>
        <end position="67"/>
    </location>
</feature>
<feature type="transmembrane region" description="Helical" evidence="1">
    <location>
        <begin position="18"/>
        <end position="37"/>
    </location>
</feature>
<organism evidence="2 3">
    <name type="scientific">Viridibacillus soli</name>
    <dbReference type="NCBI Taxonomy" id="2798301"/>
    <lineage>
        <taxon>Bacteria</taxon>
        <taxon>Bacillati</taxon>
        <taxon>Bacillota</taxon>
        <taxon>Bacilli</taxon>
        <taxon>Bacillales</taxon>
        <taxon>Caryophanaceae</taxon>
        <taxon>Viridibacillus</taxon>
    </lineage>
</organism>
<keyword evidence="3" id="KW-1185">Reference proteome</keyword>